<feature type="transmembrane region" description="Helical" evidence="14">
    <location>
        <begin position="283"/>
        <end position="300"/>
    </location>
</feature>
<evidence type="ECO:0000256" key="2">
    <source>
        <dbReference type="ARBA" id="ARBA00009209"/>
    </source>
</evidence>
<dbReference type="InterPro" id="IPR012341">
    <property type="entry name" value="6hp_glycosidase-like_sf"/>
</dbReference>
<dbReference type="PANTHER" id="PTHR33908:SF11">
    <property type="entry name" value="MEMBRANE PROTEIN"/>
    <property type="match status" value="1"/>
</dbReference>
<feature type="transmembrane region" description="Helical" evidence="14">
    <location>
        <begin position="205"/>
        <end position="228"/>
    </location>
</feature>
<dbReference type="Pfam" id="PF01270">
    <property type="entry name" value="Glyco_hydro_8"/>
    <property type="match status" value="1"/>
</dbReference>
<dbReference type="GO" id="GO:0016763">
    <property type="term" value="F:pentosyltransferase activity"/>
    <property type="evidence" value="ECO:0007669"/>
    <property type="project" value="TreeGrafter"/>
</dbReference>
<keyword evidence="8 13" id="KW-0378">Hydrolase</keyword>
<dbReference type="PROSITE" id="PS00812">
    <property type="entry name" value="GLYCOSYL_HYDROL_F8"/>
    <property type="match status" value="1"/>
</dbReference>
<evidence type="ECO:0000256" key="3">
    <source>
        <dbReference type="ARBA" id="ARBA00022475"/>
    </source>
</evidence>
<dbReference type="PANTHER" id="PTHR33908">
    <property type="entry name" value="MANNOSYLTRANSFERASE YKCB-RELATED"/>
    <property type="match status" value="1"/>
</dbReference>
<comment type="caution">
    <text evidence="16">The sequence shown here is derived from an EMBL/GenBank/DDBJ whole genome shotgun (WGS) entry which is preliminary data.</text>
</comment>
<dbReference type="InterPro" id="IPR019834">
    <property type="entry name" value="Glyco_hydro_8_CS"/>
</dbReference>
<reference evidence="16 17" key="1">
    <citation type="journal article" date="2016" name="Nat. Commun.">
        <title>Thousands of microbial genomes shed light on interconnected biogeochemical processes in an aquifer system.</title>
        <authorList>
            <person name="Anantharaman K."/>
            <person name="Brown C.T."/>
            <person name="Hug L.A."/>
            <person name="Sharon I."/>
            <person name="Castelle C.J."/>
            <person name="Probst A.J."/>
            <person name="Thomas B.C."/>
            <person name="Singh A."/>
            <person name="Wilkins M.J."/>
            <person name="Karaoz U."/>
            <person name="Brodie E.L."/>
            <person name="Williams K.H."/>
            <person name="Hubbard S.S."/>
            <person name="Banfield J.F."/>
        </authorList>
    </citation>
    <scope>NUCLEOTIDE SEQUENCE [LARGE SCALE GENOMIC DNA]</scope>
</reference>
<dbReference type="SUPFAM" id="SSF48208">
    <property type="entry name" value="Six-hairpin glycosidases"/>
    <property type="match status" value="1"/>
</dbReference>
<evidence type="ECO:0000256" key="4">
    <source>
        <dbReference type="ARBA" id="ARBA00022676"/>
    </source>
</evidence>
<feature type="active site" description="Nucleophile" evidence="12">
    <location>
        <position position="612"/>
    </location>
</feature>
<dbReference type="InterPro" id="IPR050297">
    <property type="entry name" value="LipidA_mod_glycosyltrf_83"/>
</dbReference>
<evidence type="ECO:0000313" key="17">
    <source>
        <dbReference type="Proteomes" id="UP000177169"/>
    </source>
</evidence>
<dbReference type="GO" id="GO:0004553">
    <property type="term" value="F:hydrolase activity, hydrolyzing O-glycosyl compounds"/>
    <property type="evidence" value="ECO:0007669"/>
    <property type="project" value="InterPro"/>
</dbReference>
<evidence type="ECO:0000256" key="12">
    <source>
        <dbReference type="PROSITE-ProRule" id="PRU10058"/>
    </source>
</evidence>
<keyword evidence="11 13" id="KW-0326">Glycosidase</keyword>
<sequence length="871" mass="100706">MKIFEDKNELLLVLFLLAVSGLSHAINMFGFPYYENDEGVYMSQAWSLLREGKVAPYTYWYDHAPVGWIFIAVWVFLTGGFFTFGPSINSGRVFMLILHLATTLFLYFIAKKISGRKEVGTLSVLVYSFSPLGIYYQRRVLLDNIMTFWVFASSAVLVVKNLKLSRVLLSSILFGLAVLTKENAIFFLPFYLYLIYINTSYKNRLFAITGFLLISFSIMSTYILYAVLKKEFFPVGFLGSTKEHVSMLTSFKWQMTRGASLPFWTKGSDFYGNVLEWMNKDKIMVILGGASLILGSLLSIKNKAFRAPVIFGLLFVVFLIRGGLIIGFYIVPLIPIFALLIGEVYEYLIQKISLGNLKIYKGAIILSLVAIPALLLTNHNGQYTRNETNPQLKALVWVKENVPEKAYMVIDNYMYVDLKEKGFVNNKVFPNADWFWKIYYDPEIKEGKYKNDFRKIEYITLSHEMLKQIGEGTQDYLKDVMNNSHEVVTWTQSTTSYLDFKNYISTNGDWMSIFQRNSLESIYLTDSWKNYKKNFIHSYGQTIDPERDVTTSEGQSYAMLRALFMDDKETFDGVWKWTKDHMQHRGDDMLLSWLWGKSGQEETILDSNSASDADEDIALSLIFASKKWDENKYLIEALTILRDIWNKEVVTINDEKVLISSPNSKVDDVYIVNPSYFSPASYKIFAKVDTTHDWNKLADSSYLYLDRIGNKSENTAHLPPNWVSVNTNGEINSAAPHVSGEPDFYGYDAFRVFWRIALDYYWFKDERSFEYLRKANPFFVNEWRNRNKFNSVYTLDGRMVAGFSGQATNSGPLSVFMVTNPDLAKEVFSDEYTKLFEKTDPNKITQSYYDQNWTWFATALYSKRLDNLWAI</sequence>
<dbReference type="GO" id="GO:0005886">
    <property type="term" value="C:plasma membrane"/>
    <property type="evidence" value="ECO:0007669"/>
    <property type="project" value="UniProtKB-SubCell"/>
</dbReference>
<feature type="transmembrane region" description="Helical" evidence="14">
    <location>
        <begin position="93"/>
        <end position="113"/>
    </location>
</feature>
<keyword evidence="9 14" id="KW-1133">Transmembrane helix</keyword>
<dbReference type="Pfam" id="PF13231">
    <property type="entry name" value="PMT_2"/>
    <property type="match status" value="1"/>
</dbReference>
<dbReference type="STRING" id="1802505.A3D01_06620"/>
<feature type="transmembrane region" description="Helical" evidence="14">
    <location>
        <begin position="171"/>
        <end position="193"/>
    </location>
</feature>
<evidence type="ECO:0000256" key="7">
    <source>
        <dbReference type="ARBA" id="ARBA00022729"/>
    </source>
</evidence>
<comment type="similarity">
    <text evidence="2 13">Belongs to the glycosyl hydrolase 8 (cellulase D) family.</text>
</comment>
<keyword evidence="10 14" id="KW-0472">Membrane</keyword>
<dbReference type="GO" id="GO:0000272">
    <property type="term" value="P:polysaccharide catabolic process"/>
    <property type="evidence" value="ECO:0007669"/>
    <property type="project" value="UniProtKB-KW"/>
</dbReference>
<evidence type="ECO:0000313" key="16">
    <source>
        <dbReference type="EMBL" id="OGM33082.1"/>
    </source>
</evidence>
<evidence type="ECO:0000256" key="1">
    <source>
        <dbReference type="ARBA" id="ARBA00004651"/>
    </source>
</evidence>
<keyword evidence="13" id="KW-0119">Carbohydrate metabolism</keyword>
<evidence type="ECO:0000256" key="9">
    <source>
        <dbReference type="ARBA" id="ARBA00022989"/>
    </source>
</evidence>
<evidence type="ECO:0000259" key="15">
    <source>
        <dbReference type="Pfam" id="PF13231"/>
    </source>
</evidence>
<dbReference type="PRINTS" id="PR00735">
    <property type="entry name" value="GLHYDRLASE8"/>
</dbReference>
<feature type="transmembrane region" description="Helical" evidence="14">
    <location>
        <begin position="66"/>
        <end position="86"/>
    </location>
</feature>
<comment type="subcellular location">
    <subcellularLocation>
        <location evidence="1">Cell membrane</location>
        <topology evidence="1">Multi-pass membrane protein</topology>
    </subcellularLocation>
</comment>
<dbReference type="InterPro" id="IPR002037">
    <property type="entry name" value="Glyco_hydro_8"/>
</dbReference>
<dbReference type="EMBL" id="MGGR01000024">
    <property type="protein sequence ID" value="OGM33082.1"/>
    <property type="molecule type" value="Genomic_DNA"/>
</dbReference>
<evidence type="ECO:0000256" key="10">
    <source>
        <dbReference type="ARBA" id="ARBA00023136"/>
    </source>
</evidence>
<dbReference type="Proteomes" id="UP000177169">
    <property type="component" value="Unassembled WGS sequence"/>
</dbReference>
<protein>
    <recommendedName>
        <fullName evidence="13">Glucanase</fullName>
        <ecNumber evidence="13">3.2.1.-</ecNumber>
    </recommendedName>
</protein>
<evidence type="ECO:0000256" key="6">
    <source>
        <dbReference type="ARBA" id="ARBA00022692"/>
    </source>
</evidence>
<dbReference type="GO" id="GO:0009103">
    <property type="term" value="P:lipopolysaccharide biosynthetic process"/>
    <property type="evidence" value="ECO:0007669"/>
    <property type="project" value="UniProtKB-ARBA"/>
</dbReference>
<feature type="transmembrane region" description="Helical" evidence="14">
    <location>
        <begin position="312"/>
        <end position="339"/>
    </location>
</feature>
<name>A0A1F7Z0L0_9BACT</name>
<keyword evidence="13" id="KW-0624">Polysaccharide degradation</keyword>
<keyword evidence="5" id="KW-0808">Transferase</keyword>
<accession>A0A1F7Z0L0</accession>
<dbReference type="EC" id="3.2.1.-" evidence="13"/>
<keyword evidence="6 14" id="KW-0812">Transmembrane</keyword>
<proteinExistence type="inferred from homology"/>
<evidence type="ECO:0000256" key="14">
    <source>
        <dbReference type="SAM" id="Phobius"/>
    </source>
</evidence>
<dbReference type="AlphaFoldDB" id="A0A1F7Z0L0"/>
<keyword evidence="3" id="KW-1003">Cell membrane</keyword>
<evidence type="ECO:0000256" key="13">
    <source>
        <dbReference type="RuleBase" id="RU361167"/>
    </source>
</evidence>
<keyword evidence="7" id="KW-0732">Signal</keyword>
<organism evidence="16 17">
    <name type="scientific">Candidatus Woesebacteria bacterium RIFCSPHIGHO2_02_FULL_39_13</name>
    <dbReference type="NCBI Taxonomy" id="1802505"/>
    <lineage>
        <taxon>Bacteria</taxon>
        <taxon>Candidatus Woeseibacteriota</taxon>
    </lineage>
</organism>
<evidence type="ECO:0000256" key="11">
    <source>
        <dbReference type="ARBA" id="ARBA00023295"/>
    </source>
</evidence>
<gene>
    <name evidence="16" type="ORF">A3D01_06620</name>
</gene>
<dbReference type="InterPro" id="IPR008928">
    <property type="entry name" value="6-hairpin_glycosidase_sf"/>
</dbReference>
<dbReference type="Gene3D" id="1.50.10.10">
    <property type="match status" value="1"/>
</dbReference>
<feature type="domain" description="Glycosyltransferase RgtA/B/C/D-like" evidence="15">
    <location>
        <begin position="76"/>
        <end position="221"/>
    </location>
</feature>
<keyword evidence="4" id="KW-0328">Glycosyltransferase</keyword>
<evidence type="ECO:0000256" key="5">
    <source>
        <dbReference type="ARBA" id="ARBA00022679"/>
    </source>
</evidence>
<evidence type="ECO:0000256" key="8">
    <source>
        <dbReference type="ARBA" id="ARBA00022801"/>
    </source>
</evidence>
<dbReference type="InterPro" id="IPR038731">
    <property type="entry name" value="RgtA/B/C-like"/>
</dbReference>